<feature type="compositionally biased region" description="Low complexity" evidence="1">
    <location>
        <begin position="204"/>
        <end position="218"/>
    </location>
</feature>
<feature type="compositionally biased region" description="Polar residues" evidence="1">
    <location>
        <begin position="165"/>
        <end position="175"/>
    </location>
</feature>
<sequence>MTSHPIRPLTVKQERRLRDFLDDKFLDISRNYRKRSELSTKLPTLTAYLDATRPVLALILQIPPVAPSMSLRTAFLMRLTNDALTAVTGYAIQSEEELEALVDWLDDFDRAWVVLIKGQLWDPNKQKRHDGALEDDSDEDDMDGMDVDSGPASATGISSGLAPASSPNSTKTISQTERTRLRSLILSFSSSLEDWLALLEAPPSTTASSDDVVRDSASNESEDIAETTSAPGPASSSADMQSVLKRLSLQNAFNDLFSGTMSVLGDLGGVVLEAGEEAKVC</sequence>
<reference evidence="2 3" key="1">
    <citation type="journal article" date="2019" name="Nat. Ecol. Evol.">
        <title>Megaphylogeny resolves global patterns of mushroom evolution.</title>
        <authorList>
            <person name="Varga T."/>
            <person name="Krizsan K."/>
            <person name="Foldi C."/>
            <person name="Dima B."/>
            <person name="Sanchez-Garcia M."/>
            <person name="Sanchez-Ramirez S."/>
            <person name="Szollosi G.J."/>
            <person name="Szarkandi J.G."/>
            <person name="Papp V."/>
            <person name="Albert L."/>
            <person name="Andreopoulos W."/>
            <person name="Angelini C."/>
            <person name="Antonin V."/>
            <person name="Barry K.W."/>
            <person name="Bougher N.L."/>
            <person name="Buchanan P."/>
            <person name="Buyck B."/>
            <person name="Bense V."/>
            <person name="Catcheside P."/>
            <person name="Chovatia M."/>
            <person name="Cooper J."/>
            <person name="Damon W."/>
            <person name="Desjardin D."/>
            <person name="Finy P."/>
            <person name="Geml J."/>
            <person name="Haridas S."/>
            <person name="Hughes K."/>
            <person name="Justo A."/>
            <person name="Karasinski D."/>
            <person name="Kautmanova I."/>
            <person name="Kiss B."/>
            <person name="Kocsube S."/>
            <person name="Kotiranta H."/>
            <person name="LaButti K.M."/>
            <person name="Lechner B.E."/>
            <person name="Liimatainen K."/>
            <person name="Lipzen A."/>
            <person name="Lukacs Z."/>
            <person name="Mihaltcheva S."/>
            <person name="Morgado L.N."/>
            <person name="Niskanen T."/>
            <person name="Noordeloos M.E."/>
            <person name="Ohm R.A."/>
            <person name="Ortiz-Santana B."/>
            <person name="Ovrebo C."/>
            <person name="Racz N."/>
            <person name="Riley R."/>
            <person name="Savchenko A."/>
            <person name="Shiryaev A."/>
            <person name="Soop K."/>
            <person name="Spirin V."/>
            <person name="Szebenyi C."/>
            <person name="Tomsovsky M."/>
            <person name="Tulloss R.E."/>
            <person name="Uehling J."/>
            <person name="Grigoriev I.V."/>
            <person name="Vagvolgyi C."/>
            <person name="Papp T."/>
            <person name="Martin F.M."/>
            <person name="Miettinen O."/>
            <person name="Hibbett D.S."/>
            <person name="Nagy L.G."/>
        </authorList>
    </citation>
    <scope>NUCLEOTIDE SEQUENCE [LARGE SCALE GENOMIC DNA]</scope>
    <source>
        <strain evidence="2 3">CBS 309.79</strain>
    </source>
</reference>
<evidence type="ECO:0000256" key="1">
    <source>
        <dbReference type="SAM" id="MobiDB-lite"/>
    </source>
</evidence>
<protein>
    <submittedName>
        <fullName evidence="2">Uncharacterized protein</fullName>
    </submittedName>
</protein>
<evidence type="ECO:0000313" key="3">
    <source>
        <dbReference type="Proteomes" id="UP000305067"/>
    </source>
</evidence>
<organism evidence="2 3">
    <name type="scientific">Pterulicium gracile</name>
    <dbReference type="NCBI Taxonomy" id="1884261"/>
    <lineage>
        <taxon>Eukaryota</taxon>
        <taxon>Fungi</taxon>
        <taxon>Dikarya</taxon>
        <taxon>Basidiomycota</taxon>
        <taxon>Agaricomycotina</taxon>
        <taxon>Agaricomycetes</taxon>
        <taxon>Agaricomycetidae</taxon>
        <taxon>Agaricales</taxon>
        <taxon>Pleurotineae</taxon>
        <taxon>Pterulaceae</taxon>
        <taxon>Pterulicium</taxon>
    </lineage>
</organism>
<dbReference type="Proteomes" id="UP000305067">
    <property type="component" value="Unassembled WGS sequence"/>
</dbReference>
<evidence type="ECO:0000313" key="2">
    <source>
        <dbReference type="EMBL" id="TFL03700.1"/>
    </source>
</evidence>
<feature type="region of interest" description="Disordered" evidence="1">
    <location>
        <begin position="125"/>
        <end position="175"/>
    </location>
</feature>
<dbReference type="OrthoDB" id="2574879at2759"/>
<name>A0A5C3QS87_9AGAR</name>
<feature type="compositionally biased region" description="Acidic residues" evidence="1">
    <location>
        <begin position="133"/>
        <end position="146"/>
    </location>
</feature>
<proteinExistence type="predicted"/>
<gene>
    <name evidence="2" type="ORF">BDV98DRAFT_545841</name>
</gene>
<feature type="compositionally biased region" description="Low complexity" evidence="1">
    <location>
        <begin position="226"/>
        <end position="238"/>
    </location>
</feature>
<dbReference type="EMBL" id="ML178820">
    <property type="protein sequence ID" value="TFL03700.1"/>
    <property type="molecule type" value="Genomic_DNA"/>
</dbReference>
<dbReference type="AlphaFoldDB" id="A0A5C3QS87"/>
<accession>A0A5C3QS87</accession>
<keyword evidence="3" id="KW-1185">Reference proteome</keyword>
<feature type="region of interest" description="Disordered" evidence="1">
    <location>
        <begin position="203"/>
        <end position="239"/>
    </location>
</feature>